<organism evidence="3 4">
    <name type="scientific">Acanthocheilonema viteae</name>
    <name type="common">Filarial nematode worm</name>
    <name type="synonym">Dipetalonema viteae</name>
    <dbReference type="NCBI Taxonomy" id="6277"/>
    <lineage>
        <taxon>Eukaryota</taxon>
        <taxon>Metazoa</taxon>
        <taxon>Ecdysozoa</taxon>
        <taxon>Nematoda</taxon>
        <taxon>Chromadorea</taxon>
        <taxon>Rhabditida</taxon>
        <taxon>Spirurina</taxon>
        <taxon>Spiruromorpha</taxon>
        <taxon>Filarioidea</taxon>
        <taxon>Onchocercidae</taxon>
        <taxon>Acanthocheilonema</taxon>
    </lineage>
</organism>
<name>A0A498S896_ACAVI</name>
<feature type="compositionally biased region" description="Low complexity" evidence="1">
    <location>
        <begin position="151"/>
        <end position="160"/>
    </location>
</feature>
<reference evidence="3 4" key="1">
    <citation type="submission" date="2018-08" db="EMBL/GenBank/DDBJ databases">
        <authorList>
            <person name="Laetsch R D."/>
            <person name="Stevens L."/>
            <person name="Kumar S."/>
            <person name="Blaxter L. M."/>
        </authorList>
    </citation>
    <scope>NUCLEOTIDE SEQUENCE [LARGE SCALE GENOMIC DNA]</scope>
</reference>
<sequence length="345" mass="39815">MGNRISRDKGKKTIIDALNDPGGSVSRKMSNSGTPKRNKMNTKRDENMSCQQQMSISQESFHENLKLDIFCDKPDKLVHDNGTTYVNDGKWKSNSESNEQFSMRSKLLNKMKCKDLRGQPKSDRSDVKRNQSLVRMRSSNLSESRQKCRSNNNNNNNNNNLDYRGTHPITSQGREIIQACFSNHHNEIGYRICMRVFEKRPDYQRYVYALGKERWLNTSAELRDYLNNVVSKVHDVAAVEEISRHYGEQHVQLKKYGFKPDFWVSIADAIAIECVILDMANHQPTETVMAWSQLTSLMFTSIRDGYYAALRFQRQTLKSCKSSQWHLAVDSIRSSNSSIVEEFVS</sequence>
<dbReference type="Gene3D" id="1.10.490.10">
    <property type="entry name" value="Globins"/>
    <property type="match status" value="1"/>
</dbReference>
<feature type="domain" description="Globin" evidence="2">
    <location>
        <begin position="168"/>
        <end position="307"/>
    </location>
</feature>
<dbReference type="InterPro" id="IPR044399">
    <property type="entry name" value="Mb-like_M"/>
</dbReference>
<proteinExistence type="predicted"/>
<dbReference type="InterPro" id="IPR000971">
    <property type="entry name" value="Globin"/>
</dbReference>
<dbReference type="GO" id="GO:0020037">
    <property type="term" value="F:heme binding"/>
    <property type="evidence" value="ECO:0007669"/>
    <property type="project" value="InterPro"/>
</dbReference>
<dbReference type="GO" id="GO:0019825">
    <property type="term" value="F:oxygen binding"/>
    <property type="evidence" value="ECO:0007669"/>
    <property type="project" value="InterPro"/>
</dbReference>
<feature type="compositionally biased region" description="Polar residues" evidence="1">
    <location>
        <begin position="130"/>
        <end position="143"/>
    </location>
</feature>
<dbReference type="Proteomes" id="UP000276991">
    <property type="component" value="Unassembled WGS sequence"/>
</dbReference>
<keyword evidence="4" id="KW-1185">Reference proteome</keyword>
<feature type="compositionally biased region" description="Basic and acidic residues" evidence="1">
    <location>
        <begin position="114"/>
        <end position="129"/>
    </location>
</feature>
<evidence type="ECO:0000259" key="2">
    <source>
        <dbReference type="PROSITE" id="PS01033"/>
    </source>
</evidence>
<evidence type="ECO:0000313" key="4">
    <source>
        <dbReference type="Proteomes" id="UP000276991"/>
    </source>
</evidence>
<dbReference type="InterPro" id="IPR012292">
    <property type="entry name" value="Globin/Proto"/>
</dbReference>
<dbReference type="AlphaFoldDB" id="A0A498S896"/>
<feature type="compositionally biased region" description="Basic and acidic residues" evidence="1">
    <location>
        <begin position="1"/>
        <end position="14"/>
    </location>
</feature>
<evidence type="ECO:0000256" key="1">
    <source>
        <dbReference type="SAM" id="MobiDB-lite"/>
    </source>
</evidence>
<dbReference type="InterPro" id="IPR009050">
    <property type="entry name" value="Globin-like_sf"/>
</dbReference>
<gene>
    <name evidence="3" type="ORF">NAV_LOCUS2580</name>
</gene>
<dbReference type="CDD" id="cd01040">
    <property type="entry name" value="Mb-like"/>
    <property type="match status" value="1"/>
</dbReference>
<feature type="region of interest" description="Disordered" evidence="1">
    <location>
        <begin position="114"/>
        <end position="164"/>
    </location>
</feature>
<dbReference type="EMBL" id="UPTC01000280">
    <property type="protein sequence ID" value="VBB27750.1"/>
    <property type="molecule type" value="Genomic_DNA"/>
</dbReference>
<dbReference type="OrthoDB" id="5851666at2759"/>
<protein>
    <recommendedName>
        <fullName evidence="2">Globin domain-containing protein</fullName>
    </recommendedName>
</protein>
<feature type="region of interest" description="Disordered" evidence="1">
    <location>
        <begin position="1"/>
        <end position="45"/>
    </location>
</feature>
<dbReference type="STRING" id="6277.A0A498S896"/>
<dbReference type="PROSITE" id="PS01033">
    <property type="entry name" value="GLOBIN"/>
    <property type="match status" value="1"/>
</dbReference>
<evidence type="ECO:0000313" key="3">
    <source>
        <dbReference type="EMBL" id="VBB27750.1"/>
    </source>
</evidence>
<dbReference type="SUPFAM" id="SSF46458">
    <property type="entry name" value="Globin-like"/>
    <property type="match status" value="1"/>
</dbReference>
<accession>A0A498S896</accession>